<proteinExistence type="predicted"/>
<evidence type="ECO:0000313" key="1">
    <source>
        <dbReference type="EMBL" id="EKC38726.1"/>
    </source>
</evidence>
<dbReference type="InParanoid" id="K1RVD1"/>
<dbReference type="HOGENOM" id="CLU_2707218_0_0_1"/>
<name>K1RVD1_MAGGI</name>
<protein>
    <submittedName>
        <fullName evidence="1">Uncharacterized protein</fullName>
    </submittedName>
</protein>
<dbReference type="EMBL" id="JH818390">
    <property type="protein sequence ID" value="EKC38726.1"/>
    <property type="molecule type" value="Genomic_DNA"/>
</dbReference>
<sequence length="73" mass="8434">MHDNWHKPVRRQCAFSHWLRSITSHSNNGPLARKYKITMIVMGSLLLALITAFIVILALYIKDSVLFFASNLY</sequence>
<reference evidence="1" key="1">
    <citation type="journal article" date="2012" name="Nature">
        <title>The oyster genome reveals stress adaptation and complexity of shell formation.</title>
        <authorList>
            <person name="Zhang G."/>
            <person name="Fang X."/>
            <person name="Guo X."/>
            <person name="Li L."/>
            <person name="Luo R."/>
            <person name="Xu F."/>
            <person name="Yang P."/>
            <person name="Zhang L."/>
            <person name="Wang X."/>
            <person name="Qi H."/>
            <person name="Xiong Z."/>
            <person name="Que H."/>
            <person name="Xie Y."/>
            <person name="Holland P.W."/>
            <person name="Paps J."/>
            <person name="Zhu Y."/>
            <person name="Wu F."/>
            <person name="Chen Y."/>
            <person name="Wang J."/>
            <person name="Peng C."/>
            <person name="Meng J."/>
            <person name="Yang L."/>
            <person name="Liu J."/>
            <person name="Wen B."/>
            <person name="Zhang N."/>
            <person name="Huang Z."/>
            <person name="Zhu Q."/>
            <person name="Feng Y."/>
            <person name="Mount A."/>
            <person name="Hedgecock D."/>
            <person name="Xu Z."/>
            <person name="Liu Y."/>
            <person name="Domazet-Loso T."/>
            <person name="Du Y."/>
            <person name="Sun X."/>
            <person name="Zhang S."/>
            <person name="Liu B."/>
            <person name="Cheng P."/>
            <person name="Jiang X."/>
            <person name="Li J."/>
            <person name="Fan D."/>
            <person name="Wang W."/>
            <person name="Fu W."/>
            <person name="Wang T."/>
            <person name="Wang B."/>
            <person name="Zhang J."/>
            <person name="Peng Z."/>
            <person name="Li Y."/>
            <person name="Li N."/>
            <person name="Wang J."/>
            <person name="Chen M."/>
            <person name="He Y."/>
            <person name="Tan F."/>
            <person name="Song X."/>
            <person name="Zheng Q."/>
            <person name="Huang R."/>
            <person name="Yang H."/>
            <person name="Du X."/>
            <person name="Chen L."/>
            <person name="Yang M."/>
            <person name="Gaffney P.M."/>
            <person name="Wang S."/>
            <person name="Luo L."/>
            <person name="She Z."/>
            <person name="Ming Y."/>
            <person name="Huang W."/>
            <person name="Zhang S."/>
            <person name="Huang B."/>
            <person name="Zhang Y."/>
            <person name="Qu T."/>
            <person name="Ni P."/>
            <person name="Miao G."/>
            <person name="Wang J."/>
            <person name="Wang Q."/>
            <person name="Steinberg C.E."/>
            <person name="Wang H."/>
            <person name="Li N."/>
            <person name="Qian L."/>
            <person name="Zhang G."/>
            <person name="Li Y."/>
            <person name="Yang H."/>
            <person name="Liu X."/>
            <person name="Wang J."/>
            <person name="Yin Y."/>
            <person name="Wang J."/>
        </authorList>
    </citation>
    <scope>NUCLEOTIDE SEQUENCE [LARGE SCALE GENOMIC DNA]</scope>
    <source>
        <strain evidence="1">05x7-T-G4-1.051#20</strain>
    </source>
</reference>
<gene>
    <name evidence="1" type="ORF">CGI_10019363</name>
</gene>
<accession>K1RVD1</accession>
<dbReference type="AlphaFoldDB" id="K1RVD1"/>
<organism evidence="1">
    <name type="scientific">Magallana gigas</name>
    <name type="common">Pacific oyster</name>
    <name type="synonym">Crassostrea gigas</name>
    <dbReference type="NCBI Taxonomy" id="29159"/>
    <lineage>
        <taxon>Eukaryota</taxon>
        <taxon>Metazoa</taxon>
        <taxon>Spiralia</taxon>
        <taxon>Lophotrochozoa</taxon>
        <taxon>Mollusca</taxon>
        <taxon>Bivalvia</taxon>
        <taxon>Autobranchia</taxon>
        <taxon>Pteriomorphia</taxon>
        <taxon>Ostreida</taxon>
        <taxon>Ostreoidea</taxon>
        <taxon>Ostreidae</taxon>
        <taxon>Magallana</taxon>
    </lineage>
</organism>